<protein>
    <recommendedName>
        <fullName evidence="1">RNA helicase</fullName>
        <ecNumber evidence="1">3.6.4.13</ecNumber>
    </recommendedName>
</protein>
<evidence type="ECO:0000256" key="4">
    <source>
        <dbReference type="ARBA" id="ARBA00022806"/>
    </source>
</evidence>
<evidence type="ECO:0000259" key="10">
    <source>
        <dbReference type="PROSITE" id="PS51195"/>
    </source>
</evidence>
<feature type="domain" description="Helicase ATP-binding" evidence="8">
    <location>
        <begin position="226"/>
        <end position="412"/>
    </location>
</feature>
<dbReference type="InterPro" id="IPR027417">
    <property type="entry name" value="P-loop_NTPase"/>
</dbReference>
<dbReference type="GO" id="GO:0003724">
    <property type="term" value="F:RNA helicase activity"/>
    <property type="evidence" value="ECO:0007669"/>
    <property type="project" value="UniProtKB-EC"/>
</dbReference>
<dbReference type="GO" id="GO:0003676">
    <property type="term" value="F:nucleic acid binding"/>
    <property type="evidence" value="ECO:0007669"/>
    <property type="project" value="InterPro"/>
</dbReference>
<dbReference type="InterPro" id="IPR014014">
    <property type="entry name" value="RNA_helicase_DEAD_Q_motif"/>
</dbReference>
<feature type="compositionally biased region" description="Basic and acidic residues" evidence="7">
    <location>
        <begin position="109"/>
        <end position="119"/>
    </location>
</feature>
<dbReference type="GO" id="GO:0005524">
    <property type="term" value="F:ATP binding"/>
    <property type="evidence" value="ECO:0007669"/>
    <property type="project" value="UniProtKB-KW"/>
</dbReference>
<dbReference type="SMART" id="SM00487">
    <property type="entry name" value="DEXDc"/>
    <property type="match status" value="1"/>
</dbReference>
<feature type="short sequence motif" description="Q motif" evidence="6">
    <location>
        <begin position="195"/>
        <end position="223"/>
    </location>
</feature>
<feature type="region of interest" description="Disordered" evidence="7">
    <location>
        <begin position="75"/>
        <end position="97"/>
    </location>
</feature>
<dbReference type="Proteomes" id="UP000038040">
    <property type="component" value="Unplaced"/>
</dbReference>
<keyword evidence="3" id="KW-0378">Hydrolase</keyword>
<evidence type="ECO:0000259" key="9">
    <source>
        <dbReference type="PROSITE" id="PS51194"/>
    </source>
</evidence>
<evidence type="ECO:0000259" key="8">
    <source>
        <dbReference type="PROSITE" id="PS51192"/>
    </source>
</evidence>
<dbReference type="PROSITE" id="PS51194">
    <property type="entry name" value="HELICASE_CTER"/>
    <property type="match status" value="1"/>
</dbReference>
<dbReference type="Pfam" id="PF00270">
    <property type="entry name" value="DEAD"/>
    <property type="match status" value="1"/>
</dbReference>
<evidence type="ECO:0000256" key="3">
    <source>
        <dbReference type="ARBA" id="ARBA00022801"/>
    </source>
</evidence>
<evidence type="ECO:0000256" key="1">
    <source>
        <dbReference type="ARBA" id="ARBA00012552"/>
    </source>
</evidence>
<dbReference type="PROSITE" id="PS51192">
    <property type="entry name" value="HELICASE_ATP_BIND_1"/>
    <property type="match status" value="1"/>
</dbReference>
<dbReference type="SMART" id="SM00490">
    <property type="entry name" value="HELICc"/>
    <property type="match status" value="1"/>
</dbReference>
<feature type="domain" description="Helicase C-terminal" evidence="9">
    <location>
        <begin position="436"/>
        <end position="586"/>
    </location>
</feature>
<organism evidence="12 14">
    <name type="scientific">Dracunculus medinensis</name>
    <name type="common">Guinea worm</name>
    <dbReference type="NCBI Taxonomy" id="318479"/>
    <lineage>
        <taxon>Eukaryota</taxon>
        <taxon>Metazoa</taxon>
        <taxon>Ecdysozoa</taxon>
        <taxon>Nematoda</taxon>
        <taxon>Chromadorea</taxon>
        <taxon>Rhabditida</taxon>
        <taxon>Spirurina</taxon>
        <taxon>Dracunculoidea</taxon>
        <taxon>Dracunculidae</taxon>
        <taxon>Dracunculus</taxon>
    </lineage>
</organism>
<keyword evidence="2" id="KW-0547">Nucleotide-binding</keyword>
<dbReference type="PROSITE" id="PS51195">
    <property type="entry name" value="Q_MOTIF"/>
    <property type="match status" value="1"/>
</dbReference>
<evidence type="ECO:0000313" key="13">
    <source>
        <dbReference type="Proteomes" id="UP000274756"/>
    </source>
</evidence>
<accession>A0A0N4UMB3</accession>
<dbReference type="GO" id="GO:0016787">
    <property type="term" value="F:hydrolase activity"/>
    <property type="evidence" value="ECO:0007669"/>
    <property type="project" value="UniProtKB-KW"/>
</dbReference>
<dbReference type="Proteomes" id="UP000274756">
    <property type="component" value="Unassembled WGS sequence"/>
</dbReference>
<dbReference type="PANTHER" id="PTHR47958">
    <property type="entry name" value="ATP-DEPENDENT RNA HELICASE DBP3"/>
    <property type="match status" value="1"/>
</dbReference>
<dbReference type="InterPro" id="IPR001650">
    <property type="entry name" value="Helicase_C-like"/>
</dbReference>
<dbReference type="EMBL" id="UYYG01001223">
    <property type="protein sequence ID" value="VDN60556.1"/>
    <property type="molecule type" value="Genomic_DNA"/>
</dbReference>
<dbReference type="CDD" id="cd18787">
    <property type="entry name" value="SF2_C_DEAD"/>
    <property type="match status" value="1"/>
</dbReference>
<evidence type="ECO:0000256" key="5">
    <source>
        <dbReference type="ARBA" id="ARBA00022840"/>
    </source>
</evidence>
<keyword evidence="13" id="KW-1185">Reference proteome</keyword>
<dbReference type="InterPro" id="IPR014001">
    <property type="entry name" value="Helicase_ATP-bd"/>
</dbReference>
<feature type="compositionally biased region" description="Basic and acidic residues" evidence="7">
    <location>
        <begin position="75"/>
        <end position="88"/>
    </location>
</feature>
<evidence type="ECO:0000256" key="6">
    <source>
        <dbReference type="PROSITE-ProRule" id="PRU00552"/>
    </source>
</evidence>
<dbReference type="STRING" id="318479.A0A0N4UMB3"/>
<keyword evidence="4" id="KW-0347">Helicase</keyword>
<dbReference type="Pfam" id="PF00271">
    <property type="entry name" value="Helicase_C"/>
    <property type="match status" value="1"/>
</dbReference>
<dbReference type="AlphaFoldDB" id="A0A0N4UMB3"/>
<sequence length="646" mass="73627">MLKGKWNAATHPFQQADRNERNFFENSAANGTAFSLGTNLDRNGGRQTDFNRRFGNEQNRRTKVVKDEWDVDNNHDIKHDHKDHDKFNQDSSKTNPIDMARAIYRDFDGFKRGSDKSNPDVRNSNKRRENNTWQNNQKTRFFRPRKIRLATHIPNDRPLTEIYNEDEKNAQNFVDNIDLSITVEGVTGDEHHAVSNWDQSGFELSLLKNIKKCHYFSPRPIQSAVIPLIRNGFDILGHAETGSGKTAAFILPLVDKILKNFVNFGKSTNNGYRHPIALIIAPTRELVLQLYDQARKFVEDTEVSVAKLYGQIKVSESLAEIDRGCDLLFCTIGRLEDFINRGYVKLGGVKYFVLDEGDQMLANQRFLNFMMYLIEKTDFPKKDERQSLLFSATISSGVQQLARFVLKENCVFVSNGKVTAPNVRVEQNFIEVKENKIDDLISLLVQEKNISRTLVFVRLKQKTDAIAIYLSNKGIQATSIHGDRDQSQRELSLRNFRDGTAKVLVATDVCARGLDIYGLKHVINLDLPADKLTYIHRIGRTGRLTKGKATSFVDPRNPYDRAFAKDLVEVVREAQQEVPKFLLNLAEGCYGLENDDQKRADFASIDMNDKSTLKDRFVSESSTIISHFLSRPASPPSMAFNDSWDG</sequence>
<dbReference type="Gene3D" id="3.40.50.300">
    <property type="entry name" value="P-loop containing nucleotide triphosphate hydrolases"/>
    <property type="match status" value="2"/>
</dbReference>
<name>A0A0N4UMB3_DRAME</name>
<dbReference type="WBParaSite" id="DME_0000897801-mRNA-1">
    <property type="protein sequence ID" value="DME_0000897801-mRNA-1"/>
    <property type="gene ID" value="DME_0000897801"/>
</dbReference>
<dbReference type="EC" id="3.6.4.13" evidence="1"/>
<feature type="region of interest" description="Disordered" evidence="7">
    <location>
        <begin position="109"/>
        <end position="139"/>
    </location>
</feature>
<evidence type="ECO:0000313" key="12">
    <source>
        <dbReference type="Proteomes" id="UP000038040"/>
    </source>
</evidence>
<gene>
    <name evidence="11" type="ORF">DME_LOCUS10529</name>
</gene>
<keyword evidence="5" id="KW-0067">ATP-binding</keyword>
<evidence type="ECO:0000313" key="11">
    <source>
        <dbReference type="EMBL" id="VDN60556.1"/>
    </source>
</evidence>
<feature type="domain" description="DEAD-box RNA helicase Q" evidence="10">
    <location>
        <begin position="195"/>
        <end position="223"/>
    </location>
</feature>
<reference evidence="14" key="1">
    <citation type="submission" date="2017-02" db="UniProtKB">
        <authorList>
            <consortium name="WormBaseParasite"/>
        </authorList>
    </citation>
    <scope>IDENTIFICATION</scope>
</reference>
<dbReference type="OrthoDB" id="196131at2759"/>
<proteinExistence type="predicted"/>
<evidence type="ECO:0000313" key="14">
    <source>
        <dbReference type="WBParaSite" id="DME_0000897801-mRNA-1"/>
    </source>
</evidence>
<evidence type="ECO:0000256" key="2">
    <source>
        <dbReference type="ARBA" id="ARBA00022741"/>
    </source>
</evidence>
<dbReference type="SUPFAM" id="SSF52540">
    <property type="entry name" value="P-loop containing nucleoside triphosphate hydrolases"/>
    <property type="match status" value="1"/>
</dbReference>
<reference evidence="11 13" key="2">
    <citation type="submission" date="2018-11" db="EMBL/GenBank/DDBJ databases">
        <authorList>
            <consortium name="Pathogen Informatics"/>
        </authorList>
    </citation>
    <scope>NUCLEOTIDE SEQUENCE [LARGE SCALE GENOMIC DNA]</scope>
</reference>
<dbReference type="InterPro" id="IPR011545">
    <property type="entry name" value="DEAD/DEAH_box_helicase_dom"/>
</dbReference>
<evidence type="ECO:0000256" key="7">
    <source>
        <dbReference type="SAM" id="MobiDB-lite"/>
    </source>
</evidence>